<keyword evidence="2" id="KW-0732">Signal</keyword>
<sequence>MTEVQSSLRRAVCGFVTAFLVLVLSMSTVHAEPADDALAKLNELSQQAIQTREAVTAAQRDLDVKLAEQAAAEERHRADAEALAAANAALEPLQAMADRIAAMDYMSGRTGQFAAVLTAHSPQQLIDQLALQRVVAATTADQMKAYKEASARAAAAAQASERSAAEARTKAEQAAAVSADLDAKWQNLLTQIAAAEAAYQALTPQQQAVIDNAVPPAPPAEPAPPADPGILAMPGAPPNEIAPPVLAAAAIDMPEALPMGVAPEAGLQPNTVYVARAISAMFPQIREIGGVRPDSKPWHPSGLAIDVMIPNHSSPEGIALGNEIMNFVLSNAARFGIQDVIWRGTYYTPAGPRGSGYGHFDHVHVTTYPRR</sequence>
<dbReference type="GeneID" id="74305373"/>
<feature type="coiled-coil region" evidence="1">
    <location>
        <begin position="34"/>
        <end position="61"/>
    </location>
</feature>
<gene>
    <name evidence="4" type="ORF">MPHL21000_16155</name>
</gene>
<name>A0A5N5UYE7_MYCPH</name>
<evidence type="ECO:0000256" key="2">
    <source>
        <dbReference type="SAM" id="SignalP"/>
    </source>
</evidence>
<feature type="domain" description="ARB-07466-like C-terminal" evidence="3">
    <location>
        <begin position="264"/>
        <end position="354"/>
    </location>
</feature>
<dbReference type="RefSeq" id="WP_061482037.1">
    <property type="nucleotide sequence ID" value="NZ_ANBO01000012.1"/>
</dbReference>
<keyword evidence="1" id="KW-0175">Coiled coil</keyword>
<dbReference type="GO" id="GO:0016787">
    <property type="term" value="F:hydrolase activity"/>
    <property type="evidence" value="ECO:0007669"/>
    <property type="project" value="UniProtKB-KW"/>
</dbReference>
<organism evidence="4 5">
    <name type="scientific">Mycolicibacterium phlei DSM 43239 = CCUG 21000</name>
    <dbReference type="NCBI Taxonomy" id="1226750"/>
    <lineage>
        <taxon>Bacteria</taxon>
        <taxon>Bacillati</taxon>
        <taxon>Actinomycetota</taxon>
        <taxon>Actinomycetes</taxon>
        <taxon>Mycobacteriales</taxon>
        <taxon>Mycobacteriaceae</taxon>
        <taxon>Mycolicibacterium</taxon>
    </lineage>
</organism>
<dbReference type="Pfam" id="PF26571">
    <property type="entry name" value="VldE"/>
    <property type="match status" value="1"/>
</dbReference>
<evidence type="ECO:0000256" key="1">
    <source>
        <dbReference type="SAM" id="Coils"/>
    </source>
</evidence>
<reference evidence="4 5" key="1">
    <citation type="submission" date="2012-10" db="EMBL/GenBank/DDBJ databases">
        <title>The draft sequence of the Mycobacterium pheli genome.</title>
        <authorList>
            <person name="Pettersson B.M.F."/>
            <person name="Das S."/>
            <person name="Dasgupta S."/>
            <person name="Bhattacharya A."/>
            <person name="Kirsebom L.A."/>
        </authorList>
    </citation>
    <scope>NUCLEOTIDE SEQUENCE [LARGE SCALE GENOMIC DNA]</scope>
    <source>
        <strain evidence="4 5">CCUG 21000</strain>
    </source>
</reference>
<evidence type="ECO:0000313" key="4">
    <source>
        <dbReference type="EMBL" id="KAB7754675.1"/>
    </source>
</evidence>
<evidence type="ECO:0000259" key="3">
    <source>
        <dbReference type="Pfam" id="PF26571"/>
    </source>
</evidence>
<evidence type="ECO:0000313" key="5">
    <source>
        <dbReference type="Proteomes" id="UP000325690"/>
    </source>
</evidence>
<dbReference type="AlphaFoldDB" id="A0A5N5UYE7"/>
<protein>
    <submittedName>
        <fullName evidence="4">Glycoside hydrolase</fullName>
    </submittedName>
</protein>
<proteinExistence type="predicted"/>
<dbReference type="EMBL" id="ANBP01000023">
    <property type="protein sequence ID" value="KAB7754675.1"/>
    <property type="molecule type" value="Genomic_DNA"/>
</dbReference>
<keyword evidence="5" id="KW-1185">Reference proteome</keyword>
<dbReference type="InterPro" id="IPR058593">
    <property type="entry name" value="ARB_07466-like_C"/>
</dbReference>
<feature type="signal peptide" evidence="2">
    <location>
        <begin position="1"/>
        <end position="31"/>
    </location>
</feature>
<accession>A0A5N5UYE7</accession>
<feature type="chain" id="PRO_5024466935" evidence="2">
    <location>
        <begin position="32"/>
        <end position="371"/>
    </location>
</feature>
<keyword evidence="4" id="KW-0378">Hydrolase</keyword>
<dbReference type="Proteomes" id="UP000325690">
    <property type="component" value="Unassembled WGS sequence"/>
</dbReference>
<comment type="caution">
    <text evidence="4">The sequence shown here is derived from an EMBL/GenBank/DDBJ whole genome shotgun (WGS) entry which is preliminary data.</text>
</comment>